<evidence type="ECO:0000313" key="2">
    <source>
        <dbReference type="EMBL" id="CAK9097091.1"/>
    </source>
</evidence>
<proteinExistence type="predicted"/>
<evidence type="ECO:0000256" key="1">
    <source>
        <dbReference type="SAM" id="SignalP"/>
    </source>
</evidence>
<organism evidence="2 3">
    <name type="scientific">Durusdinium trenchii</name>
    <dbReference type="NCBI Taxonomy" id="1381693"/>
    <lineage>
        <taxon>Eukaryota</taxon>
        <taxon>Sar</taxon>
        <taxon>Alveolata</taxon>
        <taxon>Dinophyceae</taxon>
        <taxon>Suessiales</taxon>
        <taxon>Symbiodiniaceae</taxon>
        <taxon>Durusdinium</taxon>
    </lineage>
</organism>
<gene>
    <name evidence="2" type="ORF">CCMP2556_LOCUS46120</name>
</gene>
<dbReference type="Proteomes" id="UP001642484">
    <property type="component" value="Unassembled WGS sequence"/>
</dbReference>
<dbReference type="EMBL" id="CAXAMN010025694">
    <property type="protein sequence ID" value="CAK9097091.1"/>
    <property type="molecule type" value="Genomic_DNA"/>
</dbReference>
<evidence type="ECO:0000313" key="3">
    <source>
        <dbReference type="Proteomes" id="UP001642484"/>
    </source>
</evidence>
<accession>A0ABP0RD31</accession>
<comment type="caution">
    <text evidence="2">The sequence shown here is derived from an EMBL/GenBank/DDBJ whole genome shotgun (WGS) entry which is preliminary data.</text>
</comment>
<protein>
    <submittedName>
        <fullName evidence="2">Uncharacterized protein</fullName>
    </submittedName>
</protein>
<reference evidence="2 3" key="1">
    <citation type="submission" date="2024-02" db="EMBL/GenBank/DDBJ databases">
        <authorList>
            <person name="Chen Y."/>
            <person name="Shah S."/>
            <person name="Dougan E. K."/>
            <person name="Thang M."/>
            <person name="Chan C."/>
        </authorList>
    </citation>
    <scope>NUCLEOTIDE SEQUENCE [LARGE SCALE GENOMIC DNA]</scope>
</reference>
<feature type="signal peptide" evidence="1">
    <location>
        <begin position="1"/>
        <end position="26"/>
    </location>
</feature>
<name>A0ABP0RD31_9DINO</name>
<keyword evidence="3" id="KW-1185">Reference proteome</keyword>
<keyword evidence="1" id="KW-0732">Signal</keyword>
<feature type="chain" id="PRO_5045234324" evidence="1">
    <location>
        <begin position="27"/>
        <end position="2788"/>
    </location>
</feature>
<sequence>MPGGFRMLLQLVLVTRLGWTVADVRADDTVCSLQKSSPLQANSFSSLNLDGATLPERPGAFGPSSSFDGFIPSDLWSTPGLTFRHCAAPRPASAPHGLLQQEQYPRRRRPAWTALSPKPKCVGPQVPIGRFVQGSYTFTCCAAGEQCGGCRLEQGGSCMQCAAGYVMQTIPILNTSKCFVCDDVPNWHDKEGRSCADLESLGICSGTWPNKDQDVAFHGIRPSEACCACGGGSIYPTPVYMPLQFQSLYVGQNINQTPQPVTAGVQQVAPGCELASSGLELSNDGRVLGVVTLQNQSVIKCSTVSVQDPVRGLVSNIDFSLPVSAFSYGDQIVHFKFWGLDASPPQQIIAPHTTLPAAISGARLHCDPHCPWLSVTTAGVLHWNPSVPTTSAQPVPAELSSQVTTLSGMPSCSCQVLALFQGTPSSSSLFLAAQSRLWKGAVWEWSFLLARVGAELAPVRLLEDLGSGFRWYNRSGHVLEVQVAENIATGEKMVLPQSVPPTILDVDCVDDAGNTLTWSRINGDVRRQSQVAFKLDPATGTVSGTPLLGLSSTQGRAEVNVTCQVALGGPLYDMELPVAVLQVHILDDVCWVPRNISGSFRWQKVTASGEGLCLQQCRLREDCAAIIFSAGTCELMVSDGNESFVPEALALVRLNNCSEQDASLNLTVPDAQYLQGEFSVMNVYHDTASYSRPGSNPKRQLLLSRTENVQQIPTSCAKSSWMLLHINSSDFEDAQSKNAPEFFGDPMACIDSDVVGNTFQQGQVAFDLHLLPAELQAKPTKLRTAALQPATLALSAPSCPKPTLPNLMLGSVQDSSLYSLHPCDCFGAAHAHVAPVDAASNAAVPRNAQGHFNNGSVSDRRLFSGPYTCEETASVGQFPHLDMEACQKACASEPKCQFYLFGKTSQTCTLFQSCNYIQDVGLQVVNELYGIPPPNANYCRIANPQQCWQEIRRRSMLSFTPSDLPMCLFQEQADACDALQLLLGKQDGPCTRCEYIDATSPFAATGLQKTPPPESFSSASQISVACNDTSTMFSRLQAGLQWEGPRQNPVTFTCVSGEWVGELGIWQDMSNFTCERCLQVGSGTLQRLSLVSMPEIYFLEHRQVHLNYPFSIHGCSRAGFLTASPLLSTGMGMFLGVAKDQSLKLFSAATGASWWIDAYSDQLRVKDGSLDPRKNWCVCYDKMPLYACACSSSHMLLMQGGLLQGGQQCASANATGALDFTACPQSQLRSNVEFLWHFESGDCFFGFDLQNTAEKLWTATSEASGSSGPPLRLGNFAFKSSSSQQGLFQIYLDYPPFNARLCLHADLTKKNGGGYPMVISSDCASAFMWRGAHLAYFHQGDFTTTYYLEMNVDALIVTRTTNPGAQFNFKISKGAISPSTQPNMCLQAQWNDVATTHNGARSQVAGINIPPYTPCSSYGEFSGINEVNGTYEQVCRASPLLFYQDTKPAQCMTLSAANQQFPHLNLAEGLPGTPSPDALIVFCADFGYVLSNATWPAEIPPYNHTGNGVQQQCSAFCSYIGSKYTSVSQAHHFPNNAEPATLDPTTHLMNFSCPETKLLRGVVYNMFAAICEGPWLTEIKEDPSSETPVFFNDCNATLWTQSWSIQTIHQQNASSTWMELQSCEASLSVAMSSNPNPNADARPLNLSVLNASMLSPKELMAYTRAPGIHIATKQSDNILFTCLPGHAEGPLLDGNLTTLCASNAAVKVSDLYQATSLFMDEVQTLLMQKNCPVLMEAGTTVDPNVAVNTAGGGMTMQQLSHLLRLAYHTTPFGDPHPAPFNYTGPTAAFAEVVGFLSLQPGGAPWGLRCPPGAVVASDSSTMPYCRQLDAAAEKTFYSFSGSIACPDGSAVSGWYNLPNVPVEGGPYGGPSNATALRLFCRSTPLLSSCQQPMASYCQSGGIVNSVSFDSNQFKLGCCQLQRRLGMALTSQPRHSRIYQDFEGYYCPSQMDITGAPSYVKTLMPSLGSPSSSSTSSWTLSWNRFAETWELASSSGKVFALPGSAETPVAVNASGSAFSASFIEPLTAAYVMGSTPQTLFPSQKPTAPVLMSFQASPPNYKVYCDPAFRQNPYAFAGAASIPLGNPCYHTYNTMPAQLQPAPKQPLLKGITEEAFWQCSERSKRRKYLNQMNVADKEKLANMIAAKQATIQQITLGVELAAGLVGMIPWGSFAMPGAKGAEEAEQQVAQESVAVVKREVDQQLLTEAEVEKLTRRGTLESSFMEDLKRAVSNAGQAVASAAYSVGAGIAGGLYNFGSSTLQNIGNNPVGSFQDFMDHGVYAQQGITGIISSNQHVKPPTPPSPQALINMSKELVQQTVPTLTGQYVPDATLLADAAQKDCLPLQYGLSKVMCDLFCIDDAVRTGTSSVLTSLQNSHMALMTNIRALLDYQTRYLLWAMGSPHVATPTHARAASAASEILSLPALLQELTSFPQTEENPTSTLVLDREVLDWHKETADDLILRLKETSLTNTTNDSVAYWPHRVRAMKGMLHHYHQSLSDRLKPSNAWKTSNSAQNQIKDKLRRLSDQASEHREVAQAVKVLRMPPLSAPARSLDVEAQVVWTSLLESFLHTHEKHDTFTMLHLKALDQTDDAVLLAQNFSECAGADTASMRESWERALHADERCSEALLEAWSATITTAERLEVAIKDQGFLDRMVSLLHLQPSLLMSPSLCQNRTAQAAWAQEAYAGAVKLVVSSFNPLALQMSIFKVLATFQEQQLKQRRLEYLEAPGGSATSSLRTLLEAVADPNSSQGQALALRALEGFKDTCGEDFFLQGLNLRSEPVKSFLLL</sequence>